<proteinExistence type="predicted"/>
<evidence type="ECO:0008006" key="3">
    <source>
        <dbReference type="Google" id="ProtNLM"/>
    </source>
</evidence>
<protein>
    <recommendedName>
        <fullName evidence="3">Flagellar motor switch protein FliN-like C-terminal domain-containing protein</fullName>
    </recommendedName>
</protein>
<name>A0A066RU07_9GAMM</name>
<dbReference type="STRING" id="1654360.EA58_13995"/>
<dbReference type="Proteomes" id="UP000027192">
    <property type="component" value="Unassembled WGS sequence"/>
</dbReference>
<evidence type="ECO:0000313" key="2">
    <source>
        <dbReference type="Proteomes" id="UP000027192"/>
    </source>
</evidence>
<evidence type="ECO:0000313" key="1">
    <source>
        <dbReference type="EMBL" id="KDM90868.1"/>
    </source>
</evidence>
<dbReference type="EMBL" id="JMIB01000027">
    <property type="protein sequence ID" value="KDM90868.1"/>
    <property type="molecule type" value="Genomic_DNA"/>
</dbReference>
<gene>
    <name evidence="1" type="ORF">EA58_13995</name>
</gene>
<comment type="caution">
    <text evidence="1">The sequence shown here is derived from an EMBL/GenBank/DDBJ whole genome shotgun (WGS) entry which is preliminary data.</text>
</comment>
<organism evidence="1 2">
    <name type="scientific">Photobacterium galatheae</name>
    <dbReference type="NCBI Taxonomy" id="1654360"/>
    <lineage>
        <taxon>Bacteria</taxon>
        <taxon>Pseudomonadati</taxon>
        <taxon>Pseudomonadota</taxon>
        <taxon>Gammaproteobacteria</taxon>
        <taxon>Vibrionales</taxon>
        <taxon>Vibrionaceae</taxon>
        <taxon>Photobacterium</taxon>
    </lineage>
</organism>
<keyword evidence="2" id="KW-1185">Reference proteome</keyword>
<dbReference type="AlphaFoldDB" id="A0A066RU07"/>
<dbReference type="RefSeq" id="WP_036753715.1">
    <property type="nucleotide sequence ID" value="NZ_JAGSGC010000004.1"/>
</dbReference>
<accession>A0A066RU07</accession>
<reference evidence="1 2" key="1">
    <citation type="submission" date="2014-04" db="EMBL/GenBank/DDBJ databases">
        <title>Draft genome sequence of Photobacterium halotolerans S2753: a solonamide, ngercheumicin and holomycin producer.</title>
        <authorList>
            <person name="Machado H.R."/>
            <person name="Gram L."/>
        </authorList>
    </citation>
    <scope>NUCLEOTIDE SEQUENCE [LARGE SCALE GENOMIC DNA]</scope>
    <source>
        <strain evidence="1 2">S2753</strain>
    </source>
</reference>
<sequence>MFIKKTTLAEFESQQQAIAMRGFASTMGSKICALTRGNLSIPMVPSGQIDLASYSAKAYIESVSPQIRYKIGVQFDESSFIAIGFNSEFLSKCAYYWAGGRISAPEKDNLSKPTSCEVAFLREFMQLILPAISEELNKHCEYLLEVSELDDNGVAFRNDQRVQINTVSFTFKDEVVQLSIITSDGVLKYCNLNSHEENDKSMRDRVDLSEVKVHLDVCFEPFMMTLGEVKKLRVGDELSIASSQISLMNRADKSVIAQGILGSDANQHQQLIQIRQKY</sequence>